<reference evidence="6" key="1">
    <citation type="journal article" date="2023" name="Mol. Biol. Evol.">
        <title>Third-Generation Sequencing Reveals the Adaptive Role of the Epigenome in Three Deep-Sea Polychaetes.</title>
        <authorList>
            <person name="Perez M."/>
            <person name="Aroh O."/>
            <person name="Sun Y."/>
            <person name="Lan Y."/>
            <person name="Juniper S.K."/>
            <person name="Young C.R."/>
            <person name="Angers B."/>
            <person name="Qian P.Y."/>
        </authorList>
    </citation>
    <scope>NUCLEOTIDE SEQUENCE</scope>
    <source>
        <strain evidence="6">P08H-3</strain>
    </source>
</reference>
<comment type="caution">
    <text evidence="6">The sequence shown here is derived from an EMBL/GenBank/DDBJ whole genome shotgun (WGS) entry which is preliminary data.</text>
</comment>
<feature type="compositionally biased region" description="Basic and acidic residues" evidence="4">
    <location>
        <begin position="23"/>
        <end position="32"/>
    </location>
</feature>
<feature type="transmembrane region" description="Helical" evidence="5">
    <location>
        <begin position="203"/>
        <end position="228"/>
    </location>
</feature>
<dbReference type="PANTHER" id="PTHR23121">
    <property type="entry name" value="SODIUM-DEPENDENT GLUCOSE TRANSPORTER 1"/>
    <property type="match status" value="1"/>
</dbReference>
<feature type="transmembrane region" description="Helical" evidence="5">
    <location>
        <begin position="300"/>
        <end position="322"/>
    </location>
</feature>
<evidence type="ECO:0000256" key="2">
    <source>
        <dbReference type="ARBA" id="ARBA00022989"/>
    </source>
</evidence>
<evidence type="ECO:0000256" key="4">
    <source>
        <dbReference type="SAM" id="MobiDB-lite"/>
    </source>
</evidence>
<evidence type="ECO:0000313" key="7">
    <source>
        <dbReference type="Proteomes" id="UP001208570"/>
    </source>
</evidence>
<keyword evidence="2 5" id="KW-1133">Transmembrane helix</keyword>
<feature type="transmembrane region" description="Helical" evidence="5">
    <location>
        <begin position="427"/>
        <end position="446"/>
    </location>
</feature>
<protein>
    <submittedName>
        <fullName evidence="6">Uncharacterized protein</fullName>
    </submittedName>
</protein>
<dbReference type="Gene3D" id="1.20.1250.20">
    <property type="entry name" value="MFS general substrate transporter like domains"/>
    <property type="match status" value="2"/>
</dbReference>
<dbReference type="SUPFAM" id="SSF103473">
    <property type="entry name" value="MFS general substrate transporter"/>
    <property type="match status" value="1"/>
</dbReference>
<feature type="transmembrane region" description="Helical" evidence="5">
    <location>
        <begin position="240"/>
        <end position="258"/>
    </location>
</feature>
<feature type="region of interest" description="Disordered" evidence="4">
    <location>
        <begin position="1"/>
        <end position="32"/>
    </location>
</feature>
<feature type="transmembrane region" description="Helical" evidence="5">
    <location>
        <begin position="174"/>
        <end position="191"/>
    </location>
</feature>
<feature type="transmembrane region" description="Helical" evidence="5">
    <location>
        <begin position="453"/>
        <end position="475"/>
    </location>
</feature>
<evidence type="ECO:0000313" key="6">
    <source>
        <dbReference type="EMBL" id="KAK2155683.1"/>
    </source>
</evidence>
<feature type="transmembrane region" description="Helical" evidence="5">
    <location>
        <begin position="516"/>
        <end position="538"/>
    </location>
</feature>
<evidence type="ECO:0000256" key="5">
    <source>
        <dbReference type="SAM" id="Phobius"/>
    </source>
</evidence>
<dbReference type="Proteomes" id="UP001208570">
    <property type="component" value="Unassembled WGS sequence"/>
</dbReference>
<feature type="transmembrane region" description="Helical" evidence="5">
    <location>
        <begin position="358"/>
        <end position="386"/>
    </location>
</feature>
<sequence length="572" mass="63140">MADTDKGRLSTKQQNIDFSPDADGIKKEEVANDKDEQPTSIKRYTIGKTCCVVIVWICLMACEYDHLINEDLEEEEEWLNSDEEGRNLIRGVPRSENVNKTLYLYKMTKSLCVVLVWVCLGMIISVASPTLPDLRDRLHTNMEDLSLALGFRSFGALAGSVICGMLADRYRHKGDLVMGVAVMLAGFPEIIKPLTGSLVVVGAASFVGGLGQGGLEAVGHAIILWMWAEKSGPPFHAIHMGYPIGSTLAPLIAMPFLGPDDPDETTTTAPTQIWTEVTSTNDWNITGTANETEKVSRIEIPYAIVGGTTTLMGLVFVILFLVGPPMGFIYHGTPKSSMLEVFSPASCQAMGTAKDTCILLFLVCTFYVFVSTKDGTIAGFIFAYAVESELNFTKHEAAIFDTVFRSMEIVGRVIAVLGSHWFPIQPMIFVEVILNTVFTTCLAFVGTRNKTNLWIFACLYKLSAAPVWPSGMTWISVYLKFASMIVALTQVVLGTTGYFFGWLGGYLYDNFPHGSFIYYGMVCGYVVLIMLILMQVFASCCARNQDEEIVEEDVISYCDNCFVNQNTERTRL</sequence>
<gene>
    <name evidence="6" type="ORF">LSH36_233g01022</name>
</gene>
<feature type="transmembrane region" description="Helical" evidence="5">
    <location>
        <begin position="110"/>
        <end position="127"/>
    </location>
</feature>
<dbReference type="PANTHER" id="PTHR23121:SF9">
    <property type="entry name" value="SODIUM-DEPENDENT GLUCOSE TRANSPORTER 1"/>
    <property type="match status" value="1"/>
</dbReference>
<organism evidence="6 7">
    <name type="scientific">Paralvinella palmiformis</name>
    <dbReference type="NCBI Taxonomy" id="53620"/>
    <lineage>
        <taxon>Eukaryota</taxon>
        <taxon>Metazoa</taxon>
        <taxon>Spiralia</taxon>
        <taxon>Lophotrochozoa</taxon>
        <taxon>Annelida</taxon>
        <taxon>Polychaeta</taxon>
        <taxon>Sedentaria</taxon>
        <taxon>Canalipalpata</taxon>
        <taxon>Terebellida</taxon>
        <taxon>Terebelliformia</taxon>
        <taxon>Alvinellidae</taxon>
        <taxon>Paralvinella</taxon>
    </lineage>
</organism>
<dbReference type="InterPro" id="IPR011701">
    <property type="entry name" value="MFS"/>
</dbReference>
<feature type="transmembrane region" description="Helical" evidence="5">
    <location>
        <begin position="147"/>
        <end position="167"/>
    </location>
</feature>
<name>A0AAD9JNF7_9ANNE</name>
<dbReference type="InterPro" id="IPR036259">
    <property type="entry name" value="MFS_trans_sf"/>
</dbReference>
<dbReference type="GO" id="GO:0022857">
    <property type="term" value="F:transmembrane transporter activity"/>
    <property type="evidence" value="ECO:0007669"/>
    <property type="project" value="InterPro"/>
</dbReference>
<keyword evidence="3 5" id="KW-0472">Membrane</keyword>
<feature type="transmembrane region" description="Helical" evidence="5">
    <location>
        <begin position="481"/>
        <end position="504"/>
    </location>
</feature>
<dbReference type="Pfam" id="PF07690">
    <property type="entry name" value="MFS_1"/>
    <property type="match status" value="1"/>
</dbReference>
<keyword evidence="1 5" id="KW-0812">Transmembrane</keyword>
<keyword evidence="7" id="KW-1185">Reference proteome</keyword>
<accession>A0AAD9JNF7</accession>
<dbReference type="EMBL" id="JAODUP010000233">
    <property type="protein sequence ID" value="KAK2155683.1"/>
    <property type="molecule type" value="Genomic_DNA"/>
</dbReference>
<proteinExistence type="predicted"/>
<dbReference type="AlphaFoldDB" id="A0AAD9JNF7"/>
<evidence type="ECO:0000256" key="1">
    <source>
        <dbReference type="ARBA" id="ARBA00022692"/>
    </source>
</evidence>
<evidence type="ECO:0000256" key="3">
    <source>
        <dbReference type="ARBA" id="ARBA00023136"/>
    </source>
</evidence>